<dbReference type="AlphaFoldDB" id="A0A9N9RHV0"/>
<evidence type="ECO:0000256" key="4">
    <source>
        <dbReference type="ARBA" id="ARBA00022989"/>
    </source>
</evidence>
<sequence length="174" mass="19423">MAKPKTEDASEDAKKIVDDAKNFIEKAISDIGKTSATKQLILGTASGWITGFMTMKIGKVAAVGIGGGVILLHIASQKGYIDINWEKINKKVDKISDKIEKESTGRSPDWFEKVERFVDRKMDKAEDLLKKKEKKAKNWYYQFIGDEQYHATETHVFLASFFAGMAIGLICGKV</sequence>
<evidence type="ECO:0000256" key="5">
    <source>
        <dbReference type="ARBA" id="ARBA00023136"/>
    </source>
</evidence>
<dbReference type="Pfam" id="PF04930">
    <property type="entry name" value="FUN14"/>
    <property type="match status" value="1"/>
</dbReference>
<dbReference type="PANTHER" id="PTHR21346:SF0">
    <property type="entry name" value="RE45833P"/>
    <property type="match status" value="1"/>
</dbReference>
<evidence type="ECO:0000256" key="3">
    <source>
        <dbReference type="ARBA" id="ARBA00022692"/>
    </source>
</evidence>
<keyword evidence="5" id="KW-0472">Membrane</keyword>
<evidence type="ECO:0000256" key="1">
    <source>
        <dbReference type="ARBA" id="ARBA00004374"/>
    </source>
</evidence>
<dbReference type="PANTHER" id="PTHR21346">
    <property type="entry name" value="FUN14 DOMAIN CONTAINING"/>
    <property type="match status" value="1"/>
</dbReference>
<gene>
    <name evidence="6" type="ORF">DIATSA_LOCUS13807</name>
</gene>
<reference evidence="6" key="2">
    <citation type="submission" date="2022-10" db="EMBL/GenBank/DDBJ databases">
        <authorList>
            <consortium name="ENA_rothamsted_submissions"/>
            <consortium name="culmorum"/>
            <person name="King R."/>
        </authorList>
    </citation>
    <scope>NUCLEOTIDE SEQUENCE</scope>
</reference>
<protein>
    <recommendedName>
        <fullName evidence="8">FUN14 domain-containing protein 1</fullName>
    </recommendedName>
</protein>
<dbReference type="GO" id="GO:0005741">
    <property type="term" value="C:mitochondrial outer membrane"/>
    <property type="evidence" value="ECO:0007669"/>
    <property type="project" value="UniProtKB-SubCell"/>
</dbReference>
<reference evidence="6" key="1">
    <citation type="submission" date="2021-12" db="EMBL/GenBank/DDBJ databases">
        <authorList>
            <person name="King R."/>
        </authorList>
    </citation>
    <scope>NUCLEOTIDE SEQUENCE</scope>
</reference>
<keyword evidence="7" id="KW-1185">Reference proteome</keyword>
<keyword evidence="4" id="KW-1133">Transmembrane helix</keyword>
<evidence type="ECO:0000256" key="2">
    <source>
        <dbReference type="ARBA" id="ARBA00009160"/>
    </source>
</evidence>
<accession>A0A9N9RHV0</accession>
<dbReference type="OrthoDB" id="163794at2759"/>
<evidence type="ECO:0008006" key="8">
    <source>
        <dbReference type="Google" id="ProtNLM"/>
    </source>
</evidence>
<proteinExistence type="inferred from homology"/>
<dbReference type="Proteomes" id="UP001153714">
    <property type="component" value="Chromosome 9"/>
</dbReference>
<dbReference type="EMBL" id="OU893340">
    <property type="protein sequence ID" value="CAG9796637.1"/>
    <property type="molecule type" value="Genomic_DNA"/>
</dbReference>
<evidence type="ECO:0000313" key="6">
    <source>
        <dbReference type="EMBL" id="CAG9796637.1"/>
    </source>
</evidence>
<comment type="subcellular location">
    <subcellularLocation>
        <location evidence="1">Mitochondrion outer membrane</location>
        <topology evidence="1">Multi-pass membrane protein</topology>
    </subcellularLocation>
</comment>
<evidence type="ECO:0000313" key="7">
    <source>
        <dbReference type="Proteomes" id="UP001153714"/>
    </source>
</evidence>
<dbReference type="InterPro" id="IPR007014">
    <property type="entry name" value="FUN14"/>
</dbReference>
<dbReference type="GO" id="GO:0000422">
    <property type="term" value="P:autophagy of mitochondrion"/>
    <property type="evidence" value="ECO:0007669"/>
    <property type="project" value="TreeGrafter"/>
</dbReference>
<keyword evidence="3" id="KW-0812">Transmembrane</keyword>
<comment type="similarity">
    <text evidence="2">Belongs to the FUN14 family.</text>
</comment>
<name>A0A9N9RHV0_9NEOP</name>
<organism evidence="6 7">
    <name type="scientific">Diatraea saccharalis</name>
    <name type="common">sugarcane borer</name>
    <dbReference type="NCBI Taxonomy" id="40085"/>
    <lineage>
        <taxon>Eukaryota</taxon>
        <taxon>Metazoa</taxon>
        <taxon>Ecdysozoa</taxon>
        <taxon>Arthropoda</taxon>
        <taxon>Hexapoda</taxon>
        <taxon>Insecta</taxon>
        <taxon>Pterygota</taxon>
        <taxon>Neoptera</taxon>
        <taxon>Endopterygota</taxon>
        <taxon>Lepidoptera</taxon>
        <taxon>Glossata</taxon>
        <taxon>Ditrysia</taxon>
        <taxon>Pyraloidea</taxon>
        <taxon>Crambidae</taxon>
        <taxon>Crambinae</taxon>
        <taxon>Diatraea</taxon>
    </lineage>
</organism>